<dbReference type="Proteomes" id="UP001180081">
    <property type="component" value="Unassembled WGS sequence"/>
</dbReference>
<evidence type="ECO:0008006" key="3">
    <source>
        <dbReference type="Google" id="ProtNLM"/>
    </source>
</evidence>
<evidence type="ECO:0000313" key="1">
    <source>
        <dbReference type="EMBL" id="MDN3578493.1"/>
    </source>
</evidence>
<reference evidence="1" key="2">
    <citation type="submission" date="2023-06" db="EMBL/GenBank/DDBJ databases">
        <authorList>
            <person name="Lucena T."/>
            <person name="Sun Q."/>
        </authorList>
    </citation>
    <scope>NUCLEOTIDE SEQUENCE</scope>
    <source>
        <strain evidence="1">CECT 7703</strain>
    </source>
</reference>
<sequence>MKKRPYLRAYVNGEMFPSLERKIWKSPINTAGNFQSWFNDIFECRKSGLILNGAERWALRACAKFAAWIRPKIYEEDPLHLGIEAVIFAGDYGFTPFGVHYDEPCASVIHFNLGPCPKDIFIFEKDALLGIPRSLQDATRYTIEPGDGFVLPANYAHIGDAPEFSIDISFKLTFRSTDEIISHTIGLLIDQGNKDLGTTLSDVILHRLGAENSNELVGVTVENILTNARHRSWSNMLFSGSPIKESAHWSDNSIISLANEFPLVTHVHNNVIYIYSRGYSHRVVNHGKVRSALESLNQNRHMSVLELRKQCESYCDYKTLIDFIVTSRGVIVSN</sequence>
<gene>
    <name evidence="1" type="ORF">QWZ03_17115</name>
</gene>
<dbReference type="RefSeq" id="WP_290333830.1">
    <property type="nucleotide sequence ID" value="NZ_JAUFPU010000018.1"/>
</dbReference>
<name>A0ABT8B8N9_9NEIS</name>
<dbReference type="EMBL" id="JAUFPU010000018">
    <property type="protein sequence ID" value="MDN3578493.1"/>
    <property type="molecule type" value="Genomic_DNA"/>
</dbReference>
<accession>A0ABT8B8N9</accession>
<proteinExistence type="predicted"/>
<protein>
    <recommendedName>
        <fullName evidence="3">JmjC domain-containing protein</fullName>
    </recommendedName>
</protein>
<comment type="caution">
    <text evidence="1">The sequence shown here is derived from an EMBL/GenBank/DDBJ whole genome shotgun (WGS) entry which is preliminary data.</text>
</comment>
<evidence type="ECO:0000313" key="2">
    <source>
        <dbReference type="Proteomes" id="UP001180081"/>
    </source>
</evidence>
<keyword evidence="2" id="KW-1185">Reference proteome</keyword>
<reference evidence="1" key="1">
    <citation type="journal article" date="2014" name="Int. J. Syst. Evol. Microbiol.">
        <title>Complete genome of a new Firmicutes species belonging to the dominant human colonic microbiota ('Ruminococcus bicirculans') reveals two chromosomes and a selective capacity to utilize plant glucans.</title>
        <authorList>
            <consortium name="NISC Comparative Sequencing Program"/>
            <person name="Wegmann U."/>
            <person name="Louis P."/>
            <person name="Goesmann A."/>
            <person name="Henrissat B."/>
            <person name="Duncan S.H."/>
            <person name="Flint H.J."/>
        </authorList>
    </citation>
    <scope>NUCLEOTIDE SEQUENCE</scope>
    <source>
        <strain evidence="1">CECT 7703</strain>
    </source>
</reference>
<organism evidence="1 2">
    <name type="scientific">Chitinimonas viridis</name>
    <dbReference type="NCBI Taxonomy" id="664880"/>
    <lineage>
        <taxon>Bacteria</taxon>
        <taxon>Pseudomonadati</taxon>
        <taxon>Pseudomonadota</taxon>
        <taxon>Betaproteobacteria</taxon>
        <taxon>Neisseriales</taxon>
        <taxon>Chitinibacteraceae</taxon>
        <taxon>Chitinimonas</taxon>
    </lineage>
</organism>